<reference evidence="9" key="1">
    <citation type="submission" date="2019-12" db="EMBL/GenBank/DDBJ databases">
        <title>Mycovirome of Botrytis cinerea isolates from grapevine.</title>
        <authorList>
            <person name="Ruiz-Padilla A."/>
            <person name="Chiapello M."/>
            <person name="Rodriguez-Romero J."/>
            <person name="Turina M."/>
        </authorList>
    </citation>
    <scope>NUCLEOTIDE SEQUENCE</scope>
    <source>
        <strain evidence="9">BCS9_DN1144</strain>
    </source>
</reference>
<evidence type="ECO:0000256" key="2">
    <source>
        <dbReference type="ARBA" id="ARBA00022484"/>
    </source>
</evidence>
<evidence type="ECO:0000313" key="9">
    <source>
        <dbReference type="EMBL" id="QLC37108.1"/>
    </source>
</evidence>
<dbReference type="Pfam" id="PF02123">
    <property type="entry name" value="RdRP_4"/>
    <property type="match status" value="1"/>
</dbReference>
<evidence type="ECO:0000256" key="1">
    <source>
        <dbReference type="ARBA" id="ARBA00010455"/>
    </source>
</evidence>
<accession>A0A7S5WSX8</accession>
<dbReference type="InterPro" id="IPR043128">
    <property type="entry name" value="Rev_trsase/Diguanyl_cyclase"/>
</dbReference>
<dbReference type="SUPFAM" id="SSF56672">
    <property type="entry name" value="DNA/RNA polymerases"/>
    <property type="match status" value="1"/>
</dbReference>
<evidence type="ECO:0000256" key="5">
    <source>
        <dbReference type="ARBA" id="ARBA00022741"/>
    </source>
</evidence>
<dbReference type="InterPro" id="IPR001795">
    <property type="entry name" value="RNA-dir_pol_luteovirus"/>
</dbReference>
<sequence>MSSGNRSSAYGRLGGYLETLLDEHPYVRELFSTTTFTQSLIRLQGSSFTLRSAHPLLPHAASLLLLDFPMQTDTSVSDIMGLVRQAFDLDYVGEESMIDPSILPSDSVILRWRRRGYHRKLGNAIITNSELRDSLFPKKKHNAAGVKVNLSIGRLGVAWARVFGVGSLGRHLAALAGKVTNDQACAALLYALTLKEHLGGFGVLVAQAAVLQPANAKGLSNALKALGANSSLPGSLLVEAAALQGRFTNDVDMTNEIRSRTIQSLVDEQVIDKTEELRPHIKALLDMSLPSDCSLPDIDEWWSSRWLWCVNGSETTKSDQALGIKGKKGRRYRRMAAEEVHVNPVPSWDGTTSVSASIKLEAGKDRAIFACDTRSYFAFSWILNDVQKRWKGERILLDPGKGGLYGISRRIRNCQKGGGVNLMLDYDNFNSHHSNSVQSMIFEVLCDKYNAPLWYKQVLMESFNRMFIFRGGKNHRMLGTLASGHRGTSFINSLCNAAYIRCALGAPKFDSMLSLHAGDDVYIRANTLSDAAEILNKCKEFGCRMNPTKQSIGFRNAEFLRLGINSRYAIGYVARTISTLVAGNWSNLDPMEPLEALTSVISSVRSVINRGAPPIIADVVAYAHATLHPYPLKTVKSLLRGETAIAGAPIFNLHGKMRTFDAVVSKPPPTGAPPPPEWGSHATLSYLEYHVAPIEARAINRAGVDLTSIMQESSYAKQIRSDLDETLRRTTVKLVPRKPEEARGYIDASTLSLREKKRGILESYPLIRLLENRLSDEDLKELALLCGVSCSTSEARVTCFGPESLSHNIIGYLPYSDAASMGKTTNSRNIYTTYHVRA</sequence>
<dbReference type="GO" id="GO:0003968">
    <property type="term" value="F:RNA-directed RNA polymerase activity"/>
    <property type="evidence" value="ECO:0007669"/>
    <property type="project" value="UniProtKB-KW"/>
</dbReference>
<evidence type="ECO:0000256" key="7">
    <source>
        <dbReference type="ARBA" id="ARBA00048744"/>
    </source>
</evidence>
<reference evidence="9" key="2">
    <citation type="submission" date="2019-12" db="EMBL/GenBank/DDBJ databases">
        <title>Novel mycoviruses discovered in the mycovirome of a necrotrophic fungus.</title>
        <authorList>
            <person name="Ruiz-Padilla A."/>
            <person name="Rodriguez-Romero J."/>
            <person name="Gomez-Cid I."/>
            <person name="Pacifico D."/>
            <person name="Ayllon M.A."/>
        </authorList>
    </citation>
    <scope>NUCLEOTIDE SEQUENCE</scope>
    <source>
        <strain evidence="9">BCS9_DN1144</strain>
    </source>
</reference>
<evidence type="ECO:0000256" key="6">
    <source>
        <dbReference type="ARBA" id="ARBA00022953"/>
    </source>
</evidence>
<dbReference type="GO" id="GO:0003723">
    <property type="term" value="F:RNA binding"/>
    <property type="evidence" value="ECO:0007669"/>
    <property type="project" value="InterPro"/>
</dbReference>
<keyword evidence="6 8" id="KW-0693">Viral RNA replication</keyword>
<keyword evidence="4 8" id="KW-0548">Nucleotidyltransferase</keyword>
<evidence type="ECO:0000256" key="3">
    <source>
        <dbReference type="ARBA" id="ARBA00022679"/>
    </source>
</evidence>
<dbReference type="EC" id="2.7.7.48" evidence="8"/>
<comment type="similarity">
    <text evidence="1">Belongs to the totiviridae RNA-directed RNA polymerase family.</text>
</comment>
<evidence type="ECO:0000256" key="4">
    <source>
        <dbReference type="ARBA" id="ARBA00022695"/>
    </source>
</evidence>
<evidence type="ECO:0000256" key="8">
    <source>
        <dbReference type="RuleBase" id="RU364050"/>
    </source>
</evidence>
<organism evidence="9">
    <name type="scientific">Botrytis cinerea victorivirus 3</name>
    <dbReference type="NCBI Taxonomy" id="2746650"/>
    <lineage>
        <taxon>Viruses</taxon>
        <taxon>Riboviria</taxon>
        <taxon>Orthornavirae</taxon>
        <taxon>Duplornaviricota</taxon>
        <taxon>Chrymotiviricetes</taxon>
        <taxon>Ghabrivirales</taxon>
        <taxon>Alphatotivirineae</taxon>
        <taxon>Pseudototiviridae</taxon>
        <taxon>Victorivirus</taxon>
    </lineage>
</organism>
<dbReference type="GO" id="GO:0000166">
    <property type="term" value="F:nucleotide binding"/>
    <property type="evidence" value="ECO:0007669"/>
    <property type="project" value="UniProtKB-KW"/>
</dbReference>
<proteinExistence type="inferred from homology"/>
<dbReference type="InterPro" id="IPR043502">
    <property type="entry name" value="DNA/RNA_pol_sf"/>
</dbReference>
<keyword evidence="2 8" id="KW-0696">RNA-directed RNA polymerase</keyword>
<dbReference type="EMBL" id="MN839449">
    <property type="protein sequence ID" value="QLC37108.1"/>
    <property type="molecule type" value="Genomic_RNA"/>
</dbReference>
<comment type="catalytic activity">
    <reaction evidence="7 8">
        <text>RNA(n) + a ribonucleoside 5'-triphosphate = RNA(n+1) + diphosphate</text>
        <dbReference type="Rhea" id="RHEA:21248"/>
        <dbReference type="Rhea" id="RHEA-COMP:14527"/>
        <dbReference type="Rhea" id="RHEA-COMP:17342"/>
        <dbReference type="ChEBI" id="CHEBI:33019"/>
        <dbReference type="ChEBI" id="CHEBI:61557"/>
        <dbReference type="ChEBI" id="CHEBI:140395"/>
        <dbReference type="EC" id="2.7.7.48"/>
    </reaction>
</comment>
<keyword evidence="3 8" id="KW-0808">Transferase</keyword>
<keyword evidence="5 8" id="KW-0547">Nucleotide-binding</keyword>
<dbReference type="Gene3D" id="3.30.70.270">
    <property type="match status" value="1"/>
</dbReference>
<name>A0A7S5WSX8_9VIRU</name>
<protein>
    <recommendedName>
        <fullName evidence="8">RNA-directed RNA polymerase</fullName>
        <ecNumber evidence="8">2.7.7.48</ecNumber>
    </recommendedName>
</protein>
<dbReference type="GO" id="GO:0006351">
    <property type="term" value="P:DNA-templated transcription"/>
    <property type="evidence" value="ECO:0007669"/>
    <property type="project" value="InterPro"/>
</dbReference>